<keyword evidence="4" id="KW-0560">Oxidoreductase</keyword>
<proteinExistence type="inferred from homology"/>
<dbReference type="PIRSF" id="PIRSF000138">
    <property type="entry name" value="Al-hdrx_acd_dh"/>
    <property type="match status" value="1"/>
</dbReference>
<evidence type="ECO:0000256" key="6">
    <source>
        <dbReference type="PIRSR" id="PIRSR000138-1"/>
    </source>
</evidence>
<feature type="domain" description="FMN hydroxy acid dehydrogenase" evidence="8">
    <location>
        <begin position="1"/>
        <end position="371"/>
    </location>
</feature>
<evidence type="ECO:0000313" key="10">
    <source>
        <dbReference type="Proteomes" id="UP000237061"/>
    </source>
</evidence>
<feature type="binding site" evidence="7">
    <location>
        <begin position="320"/>
        <end position="321"/>
    </location>
    <ligand>
        <name>FMN</name>
        <dbReference type="ChEBI" id="CHEBI:58210"/>
    </ligand>
</feature>
<dbReference type="GO" id="GO:0005886">
    <property type="term" value="C:plasma membrane"/>
    <property type="evidence" value="ECO:0007669"/>
    <property type="project" value="TreeGrafter"/>
</dbReference>
<evidence type="ECO:0000256" key="2">
    <source>
        <dbReference type="ARBA" id="ARBA00022630"/>
    </source>
</evidence>
<dbReference type="InterPro" id="IPR013785">
    <property type="entry name" value="Aldolase_TIM"/>
</dbReference>
<organism evidence="9 10">
    <name type="scientific">Arthrobacter glacialis</name>
    <dbReference type="NCBI Taxonomy" id="1664"/>
    <lineage>
        <taxon>Bacteria</taxon>
        <taxon>Bacillati</taxon>
        <taxon>Actinomycetota</taxon>
        <taxon>Actinomycetes</taxon>
        <taxon>Micrococcales</taxon>
        <taxon>Micrococcaceae</taxon>
        <taxon>Arthrobacter</taxon>
    </lineage>
</organism>
<dbReference type="PANTHER" id="PTHR10578:SF107">
    <property type="entry name" value="2-HYDROXYACID OXIDASE 1"/>
    <property type="match status" value="1"/>
</dbReference>
<accession>A0A2S3ZTC0</accession>
<dbReference type="PROSITE" id="PS51349">
    <property type="entry name" value="FMN_HYDROXY_ACID_DH_2"/>
    <property type="match status" value="1"/>
</dbReference>
<dbReference type="AlphaFoldDB" id="A0A2S3ZTC0"/>
<sequence>MAAKALPKSIFDYIEGGGEDEASMRRNIASFNDWSFMPKWGSVENLSLATTILGGPSAMPLMLSPTGGTRLFHPQGEIAAARAALAAGVPYGLAHLSTTPMEHVAEATPGLRRWFNLEPTNDKVMLQAVLDRVSNAGYEALIVNLDCRDVGHRERDYHNGFTAPPSIKPKTVFEGALRPRWALGFLASDAIAFPNLDAEIPQGPLSSTPDMWRTLLAGSYEPTDWSDLEDIRTRWNGPIILKGCVNPKDAAIAASMGFDAIQVSNHGGRQLDHMVSPMDVLPEMGEATAGRMEIIVDGGIRRGSDVIKALALGADVCAIGRPYLYGLAAAGEAGVSHVLKLFKAEMCRTMALLGVTTIAELKEGGRELIRHHSETFVRVAAASDLDSQRSLAELGTP</sequence>
<name>A0A2S3ZTC0_ARTGL</name>
<keyword evidence="10" id="KW-1185">Reference proteome</keyword>
<dbReference type="Pfam" id="PF01070">
    <property type="entry name" value="FMN_dh"/>
    <property type="match status" value="1"/>
</dbReference>
<evidence type="ECO:0000256" key="4">
    <source>
        <dbReference type="ARBA" id="ARBA00023002"/>
    </source>
</evidence>
<dbReference type="GO" id="GO:0004459">
    <property type="term" value="F:L-lactate dehydrogenase (NAD+) activity"/>
    <property type="evidence" value="ECO:0007669"/>
    <property type="project" value="TreeGrafter"/>
</dbReference>
<evidence type="ECO:0000256" key="1">
    <source>
        <dbReference type="ARBA" id="ARBA00001917"/>
    </source>
</evidence>
<dbReference type="EMBL" id="PPXC01000015">
    <property type="protein sequence ID" value="POH72329.1"/>
    <property type="molecule type" value="Genomic_DNA"/>
</dbReference>
<dbReference type="PROSITE" id="PS00557">
    <property type="entry name" value="FMN_HYDROXY_ACID_DH_1"/>
    <property type="match status" value="1"/>
</dbReference>
<dbReference type="FunFam" id="3.20.20.70:FF:000029">
    <property type="entry name" value="L-lactate dehydrogenase"/>
    <property type="match status" value="1"/>
</dbReference>
<comment type="caution">
    <text evidence="9">The sequence shown here is derived from an EMBL/GenBank/DDBJ whole genome shotgun (WGS) entry which is preliminary data.</text>
</comment>
<comment type="similarity">
    <text evidence="5">Belongs to the FMN-dependent alpha-hydroxy acid dehydrogenase family.</text>
</comment>
<feature type="binding site" evidence="7">
    <location>
        <begin position="65"/>
        <end position="67"/>
    </location>
    <ligand>
        <name>FMN</name>
        <dbReference type="ChEBI" id="CHEBI:58210"/>
    </ligand>
</feature>
<dbReference type="InterPro" id="IPR000262">
    <property type="entry name" value="FMN-dep_DH"/>
</dbReference>
<gene>
    <name evidence="9" type="ORF">CVS27_16460</name>
</gene>
<feature type="binding site" evidence="7">
    <location>
        <position position="266"/>
    </location>
    <ligand>
        <name>glyoxylate</name>
        <dbReference type="ChEBI" id="CHEBI:36655"/>
    </ligand>
</feature>
<comment type="cofactor">
    <cofactor evidence="1">
        <name>FMN</name>
        <dbReference type="ChEBI" id="CHEBI:58210"/>
    </cofactor>
</comment>
<evidence type="ECO:0000259" key="8">
    <source>
        <dbReference type="PROSITE" id="PS51349"/>
    </source>
</evidence>
<feature type="binding site" evidence="7">
    <location>
        <position position="242"/>
    </location>
    <ligand>
        <name>FMN</name>
        <dbReference type="ChEBI" id="CHEBI:58210"/>
    </ligand>
</feature>
<feature type="binding site" evidence="7">
    <location>
        <position position="13"/>
    </location>
    <ligand>
        <name>glyoxylate</name>
        <dbReference type="ChEBI" id="CHEBI:36655"/>
    </ligand>
</feature>
<feature type="binding site" evidence="7">
    <location>
        <position position="153"/>
    </location>
    <ligand>
        <name>glyoxylate</name>
        <dbReference type="ChEBI" id="CHEBI:36655"/>
    </ligand>
</feature>
<reference evidence="9 10" key="1">
    <citation type="submission" date="2018-01" db="EMBL/GenBank/DDBJ databases">
        <title>Arthrobacter sp. nov., from glaciers in China.</title>
        <authorList>
            <person name="Liu Q."/>
            <person name="Xin Y.-H."/>
        </authorList>
    </citation>
    <scope>NUCLEOTIDE SEQUENCE [LARGE SCALE GENOMIC DNA]</scope>
    <source>
        <strain evidence="9 10">HLT2-12-2</strain>
    </source>
</reference>
<evidence type="ECO:0000256" key="5">
    <source>
        <dbReference type="ARBA" id="ARBA00024042"/>
    </source>
</evidence>
<feature type="binding site" evidence="7">
    <location>
        <begin position="297"/>
        <end position="301"/>
    </location>
    <ligand>
        <name>FMN</name>
        <dbReference type="ChEBI" id="CHEBI:58210"/>
    </ligand>
</feature>
<keyword evidence="2 7" id="KW-0285">Flavoprotein</keyword>
<dbReference type="InterPro" id="IPR012133">
    <property type="entry name" value="Alpha-hydoxy_acid_DH_FMN"/>
</dbReference>
<evidence type="ECO:0000256" key="3">
    <source>
        <dbReference type="ARBA" id="ARBA00022643"/>
    </source>
</evidence>
<feature type="binding site" evidence="7">
    <location>
        <position position="269"/>
    </location>
    <ligand>
        <name>glyoxylate</name>
        <dbReference type="ChEBI" id="CHEBI:36655"/>
    </ligand>
</feature>
<dbReference type="InterPro" id="IPR037396">
    <property type="entry name" value="FMN_HAD"/>
</dbReference>
<dbReference type="Gene3D" id="3.20.20.70">
    <property type="entry name" value="Aldolase class I"/>
    <property type="match status" value="1"/>
</dbReference>
<feature type="binding site" evidence="7">
    <location>
        <position position="264"/>
    </location>
    <ligand>
        <name>FMN</name>
        <dbReference type="ChEBI" id="CHEBI:58210"/>
    </ligand>
</feature>
<dbReference type="SUPFAM" id="SSF51395">
    <property type="entry name" value="FMN-linked oxidoreductases"/>
    <property type="match status" value="1"/>
</dbReference>
<dbReference type="Proteomes" id="UP000237061">
    <property type="component" value="Unassembled WGS sequence"/>
</dbReference>
<dbReference type="PANTHER" id="PTHR10578">
    <property type="entry name" value="S -2-HYDROXY-ACID OXIDASE-RELATED"/>
    <property type="match status" value="1"/>
</dbReference>
<evidence type="ECO:0000256" key="7">
    <source>
        <dbReference type="PIRSR" id="PIRSR000138-2"/>
    </source>
</evidence>
<dbReference type="CDD" id="cd02809">
    <property type="entry name" value="alpha_hydroxyacid_oxid_FMN"/>
    <property type="match status" value="1"/>
</dbReference>
<evidence type="ECO:0000313" key="9">
    <source>
        <dbReference type="EMBL" id="POH72329.1"/>
    </source>
</evidence>
<keyword evidence="3 7" id="KW-0288">FMN</keyword>
<dbReference type="GO" id="GO:0009060">
    <property type="term" value="P:aerobic respiration"/>
    <property type="evidence" value="ECO:0007669"/>
    <property type="project" value="TreeGrafter"/>
</dbReference>
<feature type="active site" description="Proton acceptor" evidence="6">
    <location>
        <position position="266"/>
    </location>
</feature>
<protein>
    <submittedName>
        <fullName evidence="9">Alpha-hydroxy-acid oxidizing enzyme</fullName>
    </submittedName>
</protein>
<dbReference type="InterPro" id="IPR008259">
    <property type="entry name" value="FMN_hydac_DH_AS"/>
</dbReference>
<dbReference type="GO" id="GO:0010181">
    <property type="term" value="F:FMN binding"/>
    <property type="evidence" value="ECO:0007669"/>
    <property type="project" value="InterPro"/>
</dbReference>